<protein>
    <submittedName>
        <fullName evidence="1">Uncharacterized protein</fullName>
    </submittedName>
</protein>
<proteinExistence type="predicted"/>
<comment type="caution">
    <text evidence="1">The sequence shown here is derived from an EMBL/GenBank/DDBJ whole genome shotgun (WGS) entry which is preliminary data.</text>
</comment>
<accession>A0AAD6LQ38</accession>
<gene>
    <name evidence="1" type="ORF">NC653_035039</name>
</gene>
<evidence type="ECO:0000313" key="1">
    <source>
        <dbReference type="EMBL" id="KAJ6970634.1"/>
    </source>
</evidence>
<dbReference type="Proteomes" id="UP001164929">
    <property type="component" value="Chromosome 15"/>
</dbReference>
<keyword evidence="2" id="KW-1185">Reference proteome</keyword>
<sequence>MWSAAQGCLKTFPTPCLIGPAGKGRPVDLKTSVKLPL</sequence>
<dbReference type="AlphaFoldDB" id="A0AAD6LQ38"/>
<evidence type="ECO:0000313" key="2">
    <source>
        <dbReference type="Proteomes" id="UP001164929"/>
    </source>
</evidence>
<reference evidence="1" key="1">
    <citation type="journal article" date="2023" name="Mol. Ecol. Resour.">
        <title>Chromosome-level genome assembly of a triploid poplar Populus alba 'Berolinensis'.</title>
        <authorList>
            <person name="Chen S."/>
            <person name="Yu Y."/>
            <person name="Wang X."/>
            <person name="Wang S."/>
            <person name="Zhang T."/>
            <person name="Zhou Y."/>
            <person name="He R."/>
            <person name="Meng N."/>
            <person name="Wang Y."/>
            <person name="Liu W."/>
            <person name="Liu Z."/>
            <person name="Liu J."/>
            <person name="Guo Q."/>
            <person name="Huang H."/>
            <person name="Sederoff R.R."/>
            <person name="Wang G."/>
            <person name="Qu G."/>
            <person name="Chen S."/>
        </authorList>
    </citation>
    <scope>NUCLEOTIDE SEQUENCE</scope>
    <source>
        <strain evidence="1">SC-2020</strain>
    </source>
</reference>
<name>A0AAD6LQ38_9ROSI</name>
<organism evidence="1 2">
    <name type="scientific">Populus alba x Populus x berolinensis</name>
    <dbReference type="NCBI Taxonomy" id="444605"/>
    <lineage>
        <taxon>Eukaryota</taxon>
        <taxon>Viridiplantae</taxon>
        <taxon>Streptophyta</taxon>
        <taxon>Embryophyta</taxon>
        <taxon>Tracheophyta</taxon>
        <taxon>Spermatophyta</taxon>
        <taxon>Magnoliopsida</taxon>
        <taxon>eudicotyledons</taxon>
        <taxon>Gunneridae</taxon>
        <taxon>Pentapetalae</taxon>
        <taxon>rosids</taxon>
        <taxon>fabids</taxon>
        <taxon>Malpighiales</taxon>
        <taxon>Salicaceae</taxon>
        <taxon>Saliceae</taxon>
        <taxon>Populus</taxon>
    </lineage>
</organism>
<dbReference type="EMBL" id="JAQIZT010000015">
    <property type="protein sequence ID" value="KAJ6970634.1"/>
    <property type="molecule type" value="Genomic_DNA"/>
</dbReference>